<feature type="coiled-coil region" evidence="9">
    <location>
        <begin position="169"/>
        <end position="304"/>
    </location>
</feature>
<evidence type="ECO:0000256" key="8">
    <source>
        <dbReference type="ARBA" id="ARBA00023136"/>
    </source>
</evidence>
<sequence>MAKTSLNQEQQVTTSTQGAVDIRQLSTILLRRRFLIFGVSCVVMSVASLLAINTKPTYQSNMQILVNSNLFEGLQSNTQVTNSNSQIVDSTTQMKLMLSSKLLQKAVDLLHSDYPDITLQDINGQKEHNRKAPLEVTPEAGGIGANQVFNQAFKVSFHDDDPVKAQRVLQALQKVYQNYNKQQQKERLNQGLAFVNTRLPEIKKEVSKAEKNLEQFRKKHKLLDPEVQSKILLESLADIQQQLQTTRANLQDVNARYDNLEQLIASSSQQNTLLSSRLNQSSRYQALLSEIQKTELALAKERLRYTDDYPSVQKLKQQRQSQLSLLREEVKTITNTSKEKPLFKGQILGVDPTLVDEFVLVQTSVLGLTANEKNLVESEQQLRSELNKYPSLIAEYNRLLPKVETSRKNLEQLIQAQQSLGLKIAQEGYNWEVLAEPSSGIYMGNNRLLFLVGGAVIAPILGILATLILEKFNDAIYSAGDLKKLTNLRVLGSVPKLPSRGIKKRPLGLPWNVRRSSDSSVIEASNKLPVHETLDMIYQNIQILKYPLPFKSLMFTSALPGEGKTTLVLGLVASAARMHRRVLLIDANLHNPSLHKILELSNDWGLSLLLVDETTTHFQDYIQPIHPSIDILTAGPEPEDTVKLLSSQRMKELIEVFEQNYDLVLIDAPSILGTVDARIVASFCSGIVMVERMGKVTRTELTQAIEILSKLNLIGIIANEASNSQKVLAS</sequence>
<organism evidence="13 14">
    <name type="scientific">Nostoc cf. edaphicum LEGE 07299</name>
    <dbReference type="NCBI Taxonomy" id="2777974"/>
    <lineage>
        <taxon>Bacteria</taxon>
        <taxon>Bacillati</taxon>
        <taxon>Cyanobacteriota</taxon>
        <taxon>Cyanophyceae</taxon>
        <taxon>Nostocales</taxon>
        <taxon>Nostocaceae</taxon>
        <taxon>Nostoc</taxon>
    </lineage>
</organism>
<feature type="domain" description="Polysaccharide chain length determinant N-terminal" evidence="12">
    <location>
        <begin position="20"/>
        <end position="95"/>
    </location>
</feature>
<feature type="transmembrane region" description="Helical" evidence="10">
    <location>
        <begin position="34"/>
        <end position="52"/>
    </location>
</feature>
<evidence type="ECO:0000256" key="7">
    <source>
        <dbReference type="ARBA" id="ARBA00022989"/>
    </source>
</evidence>
<proteinExistence type="inferred from homology"/>
<keyword evidence="3" id="KW-1003">Cell membrane</keyword>
<evidence type="ECO:0000256" key="6">
    <source>
        <dbReference type="ARBA" id="ARBA00022840"/>
    </source>
</evidence>
<comment type="caution">
    <text evidence="13">The sequence shown here is derived from an EMBL/GenBank/DDBJ whole genome shotgun (WGS) entry which is preliminary data.</text>
</comment>
<feature type="domain" description="CobQ/CobB/MinD/ParA nucleotide binding" evidence="11">
    <location>
        <begin position="559"/>
        <end position="723"/>
    </location>
</feature>
<dbReference type="SUPFAM" id="SSF52540">
    <property type="entry name" value="P-loop containing nucleoside triphosphate hydrolases"/>
    <property type="match status" value="1"/>
</dbReference>
<dbReference type="EMBL" id="JADEXF010000631">
    <property type="protein sequence ID" value="MBE9106766.1"/>
    <property type="molecule type" value="Genomic_DNA"/>
</dbReference>
<evidence type="ECO:0000256" key="4">
    <source>
        <dbReference type="ARBA" id="ARBA00022692"/>
    </source>
</evidence>
<dbReference type="InterPro" id="IPR005702">
    <property type="entry name" value="Wzc-like_C"/>
</dbReference>
<feature type="transmembrane region" description="Helical" evidence="10">
    <location>
        <begin position="448"/>
        <end position="469"/>
    </location>
</feature>
<keyword evidence="4 10" id="KW-0812">Transmembrane</keyword>
<evidence type="ECO:0000259" key="11">
    <source>
        <dbReference type="Pfam" id="PF01656"/>
    </source>
</evidence>
<reference evidence="13 14" key="1">
    <citation type="submission" date="2020-10" db="EMBL/GenBank/DDBJ databases">
        <authorList>
            <person name="Castelo-Branco R."/>
            <person name="Eusebio N."/>
            <person name="Adriana R."/>
            <person name="Vieira A."/>
            <person name="Brugerolle De Fraissinette N."/>
            <person name="Rezende De Castro R."/>
            <person name="Schneider M.P."/>
            <person name="Vasconcelos V."/>
            <person name="Leao P.N."/>
        </authorList>
    </citation>
    <scope>NUCLEOTIDE SEQUENCE [LARGE SCALE GENOMIC DNA]</scope>
    <source>
        <strain evidence="13 14">LEGE 07299</strain>
    </source>
</reference>
<dbReference type="InterPro" id="IPR050445">
    <property type="entry name" value="Bact_polysacc_biosynth/exp"/>
</dbReference>
<keyword evidence="7 10" id="KW-1133">Transmembrane helix</keyword>
<evidence type="ECO:0000313" key="14">
    <source>
        <dbReference type="Proteomes" id="UP000647836"/>
    </source>
</evidence>
<evidence type="ECO:0000256" key="5">
    <source>
        <dbReference type="ARBA" id="ARBA00022741"/>
    </source>
</evidence>
<keyword evidence="9" id="KW-0175">Coiled coil</keyword>
<dbReference type="InterPro" id="IPR003856">
    <property type="entry name" value="LPS_length_determ_N"/>
</dbReference>
<dbReference type="InterPro" id="IPR027417">
    <property type="entry name" value="P-loop_NTPase"/>
</dbReference>
<gene>
    <name evidence="13" type="ORF">IQ229_18065</name>
</gene>
<comment type="similarity">
    <text evidence="2">Belongs to the CpsC/CapA family.</text>
</comment>
<dbReference type="InterPro" id="IPR002586">
    <property type="entry name" value="CobQ/CobB/MinD/ParA_Nub-bd_dom"/>
</dbReference>
<evidence type="ECO:0000256" key="10">
    <source>
        <dbReference type="SAM" id="Phobius"/>
    </source>
</evidence>
<dbReference type="PANTHER" id="PTHR32309">
    <property type="entry name" value="TYROSINE-PROTEIN KINASE"/>
    <property type="match status" value="1"/>
</dbReference>
<dbReference type="Gene3D" id="3.40.50.300">
    <property type="entry name" value="P-loop containing nucleotide triphosphate hydrolases"/>
    <property type="match status" value="1"/>
</dbReference>
<keyword evidence="14" id="KW-1185">Reference proteome</keyword>
<dbReference type="CDD" id="cd05387">
    <property type="entry name" value="BY-kinase"/>
    <property type="match status" value="1"/>
</dbReference>
<evidence type="ECO:0000256" key="3">
    <source>
        <dbReference type="ARBA" id="ARBA00022475"/>
    </source>
</evidence>
<evidence type="ECO:0000256" key="2">
    <source>
        <dbReference type="ARBA" id="ARBA00006683"/>
    </source>
</evidence>
<comment type="subcellular location">
    <subcellularLocation>
        <location evidence="1">Cell membrane</location>
        <topology evidence="1">Multi-pass membrane protein</topology>
    </subcellularLocation>
</comment>
<dbReference type="Pfam" id="PF02706">
    <property type="entry name" value="Wzz"/>
    <property type="match status" value="1"/>
</dbReference>
<evidence type="ECO:0000256" key="1">
    <source>
        <dbReference type="ARBA" id="ARBA00004651"/>
    </source>
</evidence>
<keyword evidence="5" id="KW-0547">Nucleotide-binding</keyword>
<name>A0ABR9U279_9NOSO</name>
<accession>A0ABR9U279</accession>
<keyword evidence="6" id="KW-0067">ATP-binding</keyword>
<protein>
    <submittedName>
        <fullName evidence="13">Polysaccharide biosynthesis tyrosine autokinase</fullName>
    </submittedName>
</protein>
<evidence type="ECO:0000259" key="12">
    <source>
        <dbReference type="Pfam" id="PF02706"/>
    </source>
</evidence>
<dbReference type="RefSeq" id="WP_194046070.1">
    <property type="nucleotide sequence ID" value="NZ_JADEXF010000631.1"/>
</dbReference>
<keyword evidence="8 10" id="KW-0472">Membrane</keyword>
<dbReference type="Pfam" id="PF01656">
    <property type="entry name" value="CbiA"/>
    <property type="match status" value="1"/>
</dbReference>
<evidence type="ECO:0000256" key="9">
    <source>
        <dbReference type="SAM" id="Coils"/>
    </source>
</evidence>
<evidence type="ECO:0000313" key="13">
    <source>
        <dbReference type="EMBL" id="MBE9106766.1"/>
    </source>
</evidence>
<dbReference type="PANTHER" id="PTHR32309:SF13">
    <property type="entry name" value="FERRIC ENTEROBACTIN TRANSPORT PROTEIN FEPE"/>
    <property type="match status" value="1"/>
</dbReference>
<dbReference type="Proteomes" id="UP000647836">
    <property type="component" value="Unassembled WGS sequence"/>
</dbReference>